<dbReference type="GO" id="GO:0005509">
    <property type="term" value="F:calcium ion binding"/>
    <property type="evidence" value="ECO:0007669"/>
    <property type="project" value="InterPro"/>
</dbReference>
<accession>A0A1W2FK80</accession>
<feature type="domain" description="Protein-arginine deiminase C-terminal" evidence="2">
    <location>
        <begin position="164"/>
        <end position="555"/>
    </location>
</feature>
<dbReference type="GO" id="GO:0004668">
    <property type="term" value="F:protein-arginine deiminase activity"/>
    <property type="evidence" value="ECO:0007669"/>
    <property type="project" value="InterPro"/>
</dbReference>
<dbReference type="InterPro" id="IPR013530">
    <property type="entry name" value="PAD_C"/>
</dbReference>
<feature type="signal peptide" evidence="1">
    <location>
        <begin position="1"/>
        <end position="23"/>
    </location>
</feature>
<dbReference type="GO" id="GO:0005737">
    <property type="term" value="C:cytoplasm"/>
    <property type="evidence" value="ECO:0007669"/>
    <property type="project" value="InterPro"/>
</dbReference>
<gene>
    <name evidence="3" type="ORF">SAMN05661093_07352</name>
</gene>
<dbReference type="Proteomes" id="UP000192674">
    <property type="component" value="Unassembled WGS sequence"/>
</dbReference>
<dbReference type="AlphaFoldDB" id="A0A1W2FK80"/>
<name>A0A1W2FK80_KIBAR</name>
<feature type="chain" id="PRO_5013184616" evidence="1">
    <location>
        <begin position="24"/>
        <end position="557"/>
    </location>
</feature>
<dbReference type="SUPFAM" id="SSF55909">
    <property type="entry name" value="Pentein"/>
    <property type="match status" value="1"/>
</dbReference>
<protein>
    <submittedName>
        <fullName evidence="3">Protein-arginine deiminase</fullName>
    </submittedName>
</protein>
<reference evidence="3 4" key="1">
    <citation type="submission" date="2017-04" db="EMBL/GenBank/DDBJ databases">
        <authorList>
            <person name="Afonso C.L."/>
            <person name="Miller P.J."/>
            <person name="Scott M.A."/>
            <person name="Spackman E."/>
            <person name="Goraichik I."/>
            <person name="Dimitrov K.M."/>
            <person name="Suarez D.L."/>
            <person name="Swayne D.E."/>
        </authorList>
    </citation>
    <scope>NUCLEOTIDE SEQUENCE [LARGE SCALE GENOMIC DNA]</scope>
    <source>
        <strain evidence="3 4">DSM 43828</strain>
    </source>
</reference>
<dbReference type="EMBL" id="FWXV01000007">
    <property type="protein sequence ID" value="SMD22154.1"/>
    <property type="molecule type" value="Genomic_DNA"/>
</dbReference>
<dbReference type="Pfam" id="PF03068">
    <property type="entry name" value="PAD"/>
    <property type="match status" value="1"/>
</dbReference>
<proteinExistence type="predicted"/>
<evidence type="ECO:0000259" key="2">
    <source>
        <dbReference type="Pfam" id="PF03068"/>
    </source>
</evidence>
<dbReference type="InterPro" id="IPR004303">
    <property type="entry name" value="PAD"/>
</dbReference>
<organism evidence="3 4">
    <name type="scientific">Kibdelosporangium aridum</name>
    <dbReference type="NCBI Taxonomy" id="2030"/>
    <lineage>
        <taxon>Bacteria</taxon>
        <taxon>Bacillati</taxon>
        <taxon>Actinomycetota</taxon>
        <taxon>Actinomycetes</taxon>
        <taxon>Pseudonocardiales</taxon>
        <taxon>Pseudonocardiaceae</taxon>
        <taxon>Kibdelosporangium</taxon>
    </lineage>
</organism>
<dbReference type="OrthoDB" id="249764at2"/>
<dbReference type="Gene3D" id="3.75.10.10">
    <property type="entry name" value="L-arginine/glycine Amidinotransferase, Chain A"/>
    <property type="match status" value="1"/>
</dbReference>
<dbReference type="PANTHER" id="PTHR10837">
    <property type="entry name" value="PEPTIDYLARGININE DEIMINASE"/>
    <property type="match status" value="1"/>
</dbReference>
<dbReference type="RefSeq" id="WP_084431161.1">
    <property type="nucleotide sequence ID" value="NZ_FWXV01000007.1"/>
</dbReference>
<evidence type="ECO:0000313" key="3">
    <source>
        <dbReference type="EMBL" id="SMD22154.1"/>
    </source>
</evidence>
<dbReference type="PANTHER" id="PTHR10837:SF8">
    <property type="entry name" value="PROTEIN-ARGININE DEIMINASE"/>
    <property type="match status" value="1"/>
</dbReference>
<keyword evidence="4" id="KW-1185">Reference proteome</keyword>
<evidence type="ECO:0000313" key="4">
    <source>
        <dbReference type="Proteomes" id="UP000192674"/>
    </source>
</evidence>
<sequence length="557" mass="60826">MGFKAVGVAATVVLVTNGMAASAAEPALHGDTIFLPNVDDDSRRCPVSPTDLDASGAEVDAKLVSCNDAGDDKVNGRQDEADLARLTAGRVGGRSGRITVDSQARVFVRRGGVFDADTRLSEAELRQGVQLGVEGRDIIRDPAKWDGWVTVTFTVDGQVKARHRMRVAPLVLQNDLQPVTKVFAAAPNLGHGLGGASAPLAAQFPSEWEKFSTPLAQEADTQFIQGTAKWWKDVWWQDLFEPATASMPTKDGIQTMRVAIRSANIWQVPDAQGNLVPTPRPSGRLLFRDLRGPDVGVVQQYTVEDRQFITDLRSATGNIESLPPYEGHPQGRMVYGTGQSMQPDATFITMLTAQGQQPPVVIDTSWLLVGHADETMHVMRANNSRGWTLMVADPRLAVSLFKDVPRETRFFEKTSTQYKPSVGELVDDAAFLAGNEEAARHIDDQVKIMLAETGLRAEELIRVPVLFQKAPMFMAFTPGIPNGLSVTDRVFAAPDPHGPVVSGQDVFRQATERAVAASGVRIRWVDNYLWAHIGGGEVHCTTNAWRDTRTAQPWWTS</sequence>
<keyword evidence="1" id="KW-0732">Signal</keyword>
<evidence type="ECO:0000256" key="1">
    <source>
        <dbReference type="SAM" id="SignalP"/>
    </source>
</evidence>